<sequence length="362" mass="40368">SFSPEFESFVRASADASAEPVARPYVERVLDRIAKAITRHLEKPPNDGLPEIHYREIPNPILLVLTESVVELLTWWCLHCAEHPVTLADPTPSTEPEFRREEHARAQRAAAWPLAQLWFDIVMDRDHQGPCAGASYIHSTGVLVNVMPDELMAFPYVRKLADIVLAEPLLKTVSGPKQYFSFVAFSRDSFRAASAQHRTDNSFAATPVFNSFELNRNRNMANAPNTYLTLLHSILHYGGIGTFGTLASTIHSLAAGGQLCTDTQLLYLCATVGPILYRLVDHDALYVQILGDLVAIMAQVCPRISVLDINTSTEAIEQVMDFFCFVKDQFDPGRAAWRRIAPHIAALPSLLRYQLQGIVDQQ</sequence>
<feature type="non-terminal residue" evidence="1">
    <location>
        <position position="1"/>
    </location>
</feature>
<name>A0ACC1J1J2_9FUNG</name>
<evidence type="ECO:0000313" key="2">
    <source>
        <dbReference type="Proteomes" id="UP001150603"/>
    </source>
</evidence>
<proteinExistence type="predicted"/>
<gene>
    <name evidence="1" type="ORF">FBU59_005839</name>
</gene>
<protein>
    <submittedName>
        <fullName evidence="1">Uncharacterized protein</fullName>
    </submittedName>
</protein>
<reference evidence="1" key="1">
    <citation type="submission" date="2022-07" db="EMBL/GenBank/DDBJ databases">
        <title>Phylogenomic reconstructions and comparative analyses of Kickxellomycotina fungi.</title>
        <authorList>
            <person name="Reynolds N.K."/>
            <person name="Stajich J.E."/>
            <person name="Barry K."/>
            <person name="Grigoriev I.V."/>
            <person name="Crous P."/>
            <person name="Smith M.E."/>
        </authorList>
    </citation>
    <scope>NUCLEOTIDE SEQUENCE</scope>
    <source>
        <strain evidence="1">NRRL 5244</strain>
    </source>
</reference>
<comment type="caution">
    <text evidence="1">The sequence shown here is derived from an EMBL/GenBank/DDBJ whole genome shotgun (WGS) entry which is preliminary data.</text>
</comment>
<dbReference type="Proteomes" id="UP001150603">
    <property type="component" value="Unassembled WGS sequence"/>
</dbReference>
<keyword evidence="2" id="KW-1185">Reference proteome</keyword>
<dbReference type="EMBL" id="JANBPW010004832">
    <property type="protein sequence ID" value="KAJ1933988.1"/>
    <property type="molecule type" value="Genomic_DNA"/>
</dbReference>
<evidence type="ECO:0000313" key="1">
    <source>
        <dbReference type="EMBL" id="KAJ1933988.1"/>
    </source>
</evidence>
<organism evidence="1 2">
    <name type="scientific">Linderina macrospora</name>
    <dbReference type="NCBI Taxonomy" id="4868"/>
    <lineage>
        <taxon>Eukaryota</taxon>
        <taxon>Fungi</taxon>
        <taxon>Fungi incertae sedis</taxon>
        <taxon>Zoopagomycota</taxon>
        <taxon>Kickxellomycotina</taxon>
        <taxon>Kickxellomycetes</taxon>
        <taxon>Kickxellales</taxon>
        <taxon>Kickxellaceae</taxon>
        <taxon>Linderina</taxon>
    </lineage>
</organism>
<accession>A0ACC1J1J2</accession>